<gene>
    <name evidence="1" type="ORF">CLIM01_03210</name>
</gene>
<dbReference type="EMBL" id="JARUPT010000066">
    <property type="protein sequence ID" value="KAK0379422.1"/>
    <property type="molecule type" value="Genomic_DNA"/>
</dbReference>
<evidence type="ECO:0000313" key="2">
    <source>
        <dbReference type="Proteomes" id="UP001169217"/>
    </source>
</evidence>
<protein>
    <submittedName>
        <fullName evidence="1">Uncharacterized protein</fullName>
    </submittedName>
</protein>
<comment type="caution">
    <text evidence="1">The sequence shown here is derived from an EMBL/GenBank/DDBJ whole genome shotgun (WGS) entry which is preliminary data.</text>
</comment>
<proteinExistence type="predicted"/>
<sequence>MSIQTVCLLLPGEGRGQGEWKRVEHGWLLDCQQEGPSAGRAQWDVVRRVVRACYKAGAARWDEACIGSGSEPSMARSGMGSERGVTCLASCPGVLSHARGV</sequence>
<organism evidence="1 2">
    <name type="scientific">Colletotrichum limetticola</name>
    <dbReference type="NCBI Taxonomy" id="1209924"/>
    <lineage>
        <taxon>Eukaryota</taxon>
        <taxon>Fungi</taxon>
        <taxon>Dikarya</taxon>
        <taxon>Ascomycota</taxon>
        <taxon>Pezizomycotina</taxon>
        <taxon>Sordariomycetes</taxon>
        <taxon>Hypocreomycetidae</taxon>
        <taxon>Glomerellales</taxon>
        <taxon>Glomerellaceae</taxon>
        <taxon>Colletotrichum</taxon>
        <taxon>Colletotrichum acutatum species complex</taxon>
    </lineage>
</organism>
<accession>A0ABQ9Q6R1</accession>
<name>A0ABQ9Q6R1_9PEZI</name>
<dbReference type="Proteomes" id="UP001169217">
    <property type="component" value="Unassembled WGS sequence"/>
</dbReference>
<reference evidence="1" key="1">
    <citation type="submission" date="2023-04" db="EMBL/GenBank/DDBJ databases">
        <title>Colletotrichum limetticola genome sequence.</title>
        <authorList>
            <person name="Baroncelli R."/>
        </authorList>
    </citation>
    <scope>NUCLEOTIDE SEQUENCE</scope>
    <source>
        <strain evidence="1">KLA-Anderson</strain>
    </source>
</reference>
<keyword evidence="2" id="KW-1185">Reference proteome</keyword>
<evidence type="ECO:0000313" key="1">
    <source>
        <dbReference type="EMBL" id="KAK0379422.1"/>
    </source>
</evidence>